<organism evidence="1 2">
    <name type="scientific">Angomonas deanei</name>
    <dbReference type="NCBI Taxonomy" id="59799"/>
    <lineage>
        <taxon>Eukaryota</taxon>
        <taxon>Discoba</taxon>
        <taxon>Euglenozoa</taxon>
        <taxon>Kinetoplastea</taxon>
        <taxon>Metakinetoplastina</taxon>
        <taxon>Trypanosomatida</taxon>
        <taxon>Trypanosomatidae</taxon>
        <taxon>Strigomonadinae</taxon>
        <taxon>Angomonas</taxon>
    </lineage>
</organism>
<dbReference type="EMBL" id="LR877163">
    <property type="protein sequence ID" value="CAD2220947.1"/>
    <property type="molecule type" value="Genomic_DNA"/>
</dbReference>
<accession>A0A7G2CPB2</accession>
<sequence>MPVSFHVEVNEDFGQQKTLEKTFPVTSGFFHLAFDVPNPGLDFSLVLSSTEYPLIKDNAGHFWKSKADLQIAFNKEDSIFTNPTNDVQVFTYQSKSESEEMLLGSMTDDEECSSKYACCTQNSTHYAKYKLVDSPVPPYVCAGPAISYGGMVFNFQTLSSFTTIKGEDTEMCVLEATSQFGYDLNSCKGDSLSTSVSRIDFSFANPSTGYALCRPGQSLTDTTFSDSPFPVVGTSFCETRTCIGYTEENYRKDKAKCEKRALGFFTSLDTNNTNQFSSFEKGSASQWSLIFPNCKWTNSITMSSPTTLKEIKLQCDVPPSNNWSTTSTGIDSVMSALRAHVPHRQSIQLYGKNGQGRFSHSVHCQCAIHFTLCRRWSGVDGHHLPRCKLCHRCPRCIR</sequence>
<name>A0A7G2CPB2_9TRYP</name>
<evidence type="ECO:0000313" key="1">
    <source>
        <dbReference type="EMBL" id="CAD2220947.1"/>
    </source>
</evidence>
<dbReference type="AlphaFoldDB" id="A0A7G2CPB2"/>
<keyword evidence="2" id="KW-1185">Reference proteome</keyword>
<evidence type="ECO:0000313" key="2">
    <source>
        <dbReference type="Proteomes" id="UP000515908"/>
    </source>
</evidence>
<protein>
    <submittedName>
        <fullName evidence="1">Uncharacterized protein</fullName>
    </submittedName>
</protein>
<reference evidence="1 2" key="1">
    <citation type="submission" date="2020-08" db="EMBL/GenBank/DDBJ databases">
        <authorList>
            <person name="Newling K."/>
            <person name="Davey J."/>
            <person name="Forrester S."/>
        </authorList>
    </citation>
    <scope>NUCLEOTIDE SEQUENCE [LARGE SCALE GENOMIC DNA]</scope>
    <source>
        <strain evidence="2">Crithidia deanei Carvalho (ATCC PRA-265)</strain>
    </source>
</reference>
<dbReference type="VEuPathDB" id="TriTrypDB:ADEAN_000847100"/>
<gene>
    <name evidence="1" type="ORF">ADEAN_000847100</name>
</gene>
<proteinExistence type="predicted"/>
<dbReference type="Proteomes" id="UP000515908">
    <property type="component" value="Chromosome 19"/>
</dbReference>